<dbReference type="FunFam" id="3.40.50.300:FF:002141">
    <property type="entry name" value="Dynein heavy chain"/>
    <property type="match status" value="1"/>
</dbReference>
<feature type="domain" description="AAA+ ATPase" evidence="15">
    <location>
        <begin position="264"/>
        <end position="409"/>
    </location>
</feature>
<dbReference type="GO" id="GO:0007018">
    <property type="term" value="P:microtubule-based movement"/>
    <property type="evidence" value="ECO:0007669"/>
    <property type="project" value="InterPro"/>
</dbReference>
<name>A0A8S1XCV9_PAROT</name>
<reference evidence="16" key="1">
    <citation type="submission" date="2021-01" db="EMBL/GenBank/DDBJ databases">
        <authorList>
            <consortium name="Genoscope - CEA"/>
            <person name="William W."/>
        </authorList>
    </citation>
    <scope>NUCLEOTIDE SEQUENCE</scope>
</reference>
<accession>A0A8S1XCV9</accession>
<dbReference type="InterPro" id="IPR041658">
    <property type="entry name" value="AAA_lid_11"/>
</dbReference>
<dbReference type="Pfam" id="PF12781">
    <property type="entry name" value="AAA_9"/>
    <property type="match status" value="1"/>
</dbReference>
<dbReference type="FunFam" id="3.10.490.20:FF:000008">
    <property type="entry name" value="dynein heavy chain 2, axonemal"/>
    <property type="match status" value="1"/>
</dbReference>
<dbReference type="InterPro" id="IPR054354">
    <property type="entry name" value="DYNC2H1-like_lid"/>
</dbReference>
<evidence type="ECO:0000256" key="8">
    <source>
        <dbReference type="ARBA" id="ARBA00023054"/>
    </source>
</evidence>
<protein>
    <recommendedName>
        <fullName evidence="15">AAA+ ATPase domain-containing protein</fullName>
    </recommendedName>
</protein>
<dbReference type="InterPro" id="IPR041466">
    <property type="entry name" value="Dynein_AAA5_ext"/>
</dbReference>
<evidence type="ECO:0000256" key="12">
    <source>
        <dbReference type="ARBA" id="ARBA00023273"/>
    </source>
</evidence>
<dbReference type="GO" id="GO:0005524">
    <property type="term" value="F:ATP binding"/>
    <property type="evidence" value="ECO:0007669"/>
    <property type="project" value="UniProtKB-KW"/>
</dbReference>
<evidence type="ECO:0000256" key="7">
    <source>
        <dbReference type="ARBA" id="ARBA00023017"/>
    </source>
</evidence>
<dbReference type="PANTHER" id="PTHR45703:SF32">
    <property type="entry name" value="DYNEINS HEAVY CHAIN"/>
    <property type="match status" value="1"/>
</dbReference>
<dbReference type="SMART" id="SM00382">
    <property type="entry name" value="AAA"/>
    <property type="match status" value="2"/>
</dbReference>
<dbReference type="Pfam" id="PF12777">
    <property type="entry name" value="MT"/>
    <property type="match status" value="1"/>
</dbReference>
<dbReference type="Pfam" id="PF22597">
    <property type="entry name" value="DYN_lid"/>
    <property type="match status" value="2"/>
</dbReference>
<dbReference type="GO" id="GO:0005930">
    <property type="term" value="C:axoneme"/>
    <property type="evidence" value="ECO:0007669"/>
    <property type="project" value="UniProtKB-SubCell"/>
</dbReference>
<dbReference type="InterPro" id="IPR035706">
    <property type="entry name" value="AAA_9"/>
</dbReference>
<dbReference type="EMBL" id="CAJJDP010000117">
    <property type="protein sequence ID" value="CAD8198795.1"/>
    <property type="molecule type" value="Genomic_DNA"/>
</dbReference>
<keyword evidence="8 13" id="KW-0175">Coiled coil</keyword>
<keyword evidence="6" id="KW-0067">ATP-binding</keyword>
<dbReference type="GO" id="GO:0051959">
    <property type="term" value="F:dynein light intermediate chain binding"/>
    <property type="evidence" value="ECO:0007669"/>
    <property type="project" value="InterPro"/>
</dbReference>
<evidence type="ECO:0000256" key="9">
    <source>
        <dbReference type="ARBA" id="ARBA00023069"/>
    </source>
</evidence>
<evidence type="ECO:0000256" key="11">
    <source>
        <dbReference type="ARBA" id="ARBA00023212"/>
    </source>
</evidence>
<feature type="compositionally biased region" description="Low complexity" evidence="14">
    <location>
        <begin position="2378"/>
        <end position="2395"/>
    </location>
</feature>
<dbReference type="Pfam" id="PF12775">
    <property type="entry name" value="AAA_7"/>
    <property type="match status" value="2"/>
</dbReference>
<keyword evidence="5" id="KW-0547">Nucleotide-binding</keyword>
<keyword evidence="12" id="KW-0966">Cell projection</keyword>
<dbReference type="OrthoDB" id="287271at2759"/>
<dbReference type="FunFam" id="1.20.1270.280:FF:000050">
    <property type="entry name" value="Uncharacterized protein"/>
    <property type="match status" value="1"/>
</dbReference>
<dbReference type="InterPro" id="IPR024317">
    <property type="entry name" value="Dynein_heavy_chain_D4_dom"/>
</dbReference>
<feature type="coiled-coil region" evidence="13">
    <location>
        <begin position="1544"/>
        <end position="1592"/>
    </location>
</feature>
<dbReference type="GO" id="GO:0008569">
    <property type="term" value="F:minus-end-directed microtubule motor activity"/>
    <property type="evidence" value="ECO:0007669"/>
    <property type="project" value="InterPro"/>
</dbReference>
<dbReference type="Pfam" id="PF12780">
    <property type="entry name" value="AAA_8"/>
    <property type="match status" value="2"/>
</dbReference>
<dbReference type="InterPro" id="IPR004273">
    <property type="entry name" value="Dynein_heavy_D6_P-loop"/>
</dbReference>
<dbReference type="PANTHER" id="PTHR45703">
    <property type="entry name" value="DYNEIN HEAVY CHAIN"/>
    <property type="match status" value="1"/>
</dbReference>
<keyword evidence="9" id="KW-0969">Cilium</keyword>
<organism evidence="16 17">
    <name type="scientific">Paramecium octaurelia</name>
    <dbReference type="NCBI Taxonomy" id="43137"/>
    <lineage>
        <taxon>Eukaryota</taxon>
        <taxon>Sar</taxon>
        <taxon>Alveolata</taxon>
        <taxon>Ciliophora</taxon>
        <taxon>Intramacronucleata</taxon>
        <taxon>Oligohymenophorea</taxon>
        <taxon>Peniculida</taxon>
        <taxon>Parameciidae</taxon>
        <taxon>Paramecium</taxon>
    </lineage>
</organism>
<dbReference type="FunFam" id="3.40.50.300:FF:000049">
    <property type="entry name" value="Dynein, axonemal, heavy chain 5"/>
    <property type="match status" value="1"/>
</dbReference>
<dbReference type="InterPro" id="IPR003593">
    <property type="entry name" value="AAA+_ATPase"/>
</dbReference>
<evidence type="ECO:0000256" key="2">
    <source>
        <dbReference type="ARBA" id="ARBA00022490"/>
    </source>
</evidence>
<evidence type="ECO:0000256" key="5">
    <source>
        <dbReference type="ARBA" id="ARBA00022741"/>
    </source>
</evidence>
<evidence type="ECO:0000256" key="14">
    <source>
        <dbReference type="SAM" id="MobiDB-lite"/>
    </source>
</evidence>
<dbReference type="InterPro" id="IPR026983">
    <property type="entry name" value="DHC"/>
</dbReference>
<dbReference type="InterPro" id="IPR024743">
    <property type="entry name" value="Dynein_HC_stalk"/>
</dbReference>
<evidence type="ECO:0000256" key="1">
    <source>
        <dbReference type="ARBA" id="ARBA00004430"/>
    </source>
</evidence>
<proteinExistence type="predicted"/>
<comment type="subcellular location">
    <subcellularLocation>
        <location evidence="1">Cytoplasm</location>
        <location evidence="1">Cytoskeleton</location>
        <location evidence="1">Cilium axoneme</location>
    </subcellularLocation>
</comment>
<keyword evidence="4" id="KW-0677">Repeat</keyword>
<evidence type="ECO:0000256" key="13">
    <source>
        <dbReference type="SAM" id="Coils"/>
    </source>
</evidence>
<dbReference type="GO" id="GO:0030286">
    <property type="term" value="C:dynein complex"/>
    <property type="evidence" value="ECO:0007669"/>
    <property type="project" value="UniProtKB-KW"/>
</dbReference>
<feature type="coiled-coil region" evidence="13">
    <location>
        <begin position="1338"/>
        <end position="1414"/>
    </location>
</feature>
<keyword evidence="11" id="KW-0206">Cytoskeleton</keyword>
<comment type="caution">
    <text evidence="16">The sequence shown here is derived from an EMBL/GenBank/DDBJ whole genome shotgun (WGS) entry which is preliminary data.</text>
</comment>
<dbReference type="FunFam" id="1.20.920.20:FF:000044">
    <property type="entry name" value="Uncharacterized protein"/>
    <property type="match status" value="1"/>
</dbReference>
<dbReference type="FunFam" id="3.40.50.300:FF:000153">
    <property type="entry name" value="Dynein axonemal heavy chain 1"/>
    <property type="match status" value="1"/>
</dbReference>
<feature type="domain" description="AAA+ ATPase" evidence="15">
    <location>
        <begin position="726"/>
        <end position="871"/>
    </location>
</feature>
<dbReference type="FunFam" id="1.20.920.30:FF:000002">
    <property type="entry name" value="Dynein axonemal heavy chain 3"/>
    <property type="match status" value="2"/>
</dbReference>
<keyword evidence="10" id="KW-0505">Motor protein</keyword>
<dbReference type="OMA" id="MNIASIW"/>
<evidence type="ECO:0000256" key="4">
    <source>
        <dbReference type="ARBA" id="ARBA00022737"/>
    </source>
</evidence>
<dbReference type="GO" id="GO:0045505">
    <property type="term" value="F:dynein intermediate chain binding"/>
    <property type="evidence" value="ECO:0007669"/>
    <property type="project" value="InterPro"/>
</dbReference>
<keyword evidence="17" id="KW-1185">Reference proteome</keyword>
<dbReference type="GO" id="GO:0005874">
    <property type="term" value="C:microtubule"/>
    <property type="evidence" value="ECO:0007669"/>
    <property type="project" value="UniProtKB-KW"/>
</dbReference>
<keyword evidence="3" id="KW-0493">Microtubule</keyword>
<evidence type="ECO:0000313" key="16">
    <source>
        <dbReference type="EMBL" id="CAD8198795.1"/>
    </source>
</evidence>
<gene>
    <name evidence="16" type="ORF">POCTA_138.1.T1170191</name>
</gene>
<evidence type="ECO:0000256" key="6">
    <source>
        <dbReference type="ARBA" id="ARBA00022840"/>
    </source>
</evidence>
<dbReference type="Proteomes" id="UP000683925">
    <property type="component" value="Unassembled WGS sequence"/>
</dbReference>
<dbReference type="Pfam" id="PF18199">
    <property type="entry name" value="Dynein_C"/>
    <property type="match status" value="1"/>
</dbReference>
<dbReference type="Pfam" id="PF03028">
    <property type="entry name" value="Dynein_heavy"/>
    <property type="match status" value="1"/>
</dbReference>
<evidence type="ECO:0000256" key="10">
    <source>
        <dbReference type="ARBA" id="ARBA00023175"/>
    </source>
</evidence>
<feature type="region of interest" description="Disordered" evidence="14">
    <location>
        <begin position="2373"/>
        <end position="2396"/>
    </location>
</feature>
<evidence type="ECO:0000313" key="17">
    <source>
        <dbReference type="Proteomes" id="UP000683925"/>
    </source>
</evidence>
<dbReference type="InterPro" id="IPR041228">
    <property type="entry name" value="Dynein_C"/>
</dbReference>
<evidence type="ECO:0000259" key="15">
    <source>
        <dbReference type="SMART" id="SM00382"/>
    </source>
</evidence>
<dbReference type="Pfam" id="PF18198">
    <property type="entry name" value="AAA_lid_11"/>
    <property type="match status" value="1"/>
</dbReference>
<dbReference type="Pfam" id="PF17852">
    <property type="entry name" value="Dynein_AAA_lid"/>
    <property type="match status" value="1"/>
</dbReference>
<evidence type="ECO:0000256" key="3">
    <source>
        <dbReference type="ARBA" id="ARBA00022701"/>
    </source>
</evidence>
<keyword evidence="2" id="KW-0963">Cytoplasm</keyword>
<sequence>MMARLCKDETPDQKWMILDGPVDTLWIESMNTVLDDNKVLTLLNGDRISLPPQMGLIFEVENLAVASPATVSRAGMVYLDINDLGWRPYIESWVEKLTDPLVQETILEFIERWIPKLFKQRKWCKEIIPCSETNVIISFCNLMDCFFKSEKQLSMDIQNKSDVYWTLLEKWFTFGLVWSIGATVDEDGRRIIDQQMRDIDLIFPSQNTVYDFFVNSDKNEWASWDEKLGTGQWKPENNSPYHKMLVPTTDQVRNKNIITRLISNKNAVLAVGLTGTGKTVLLNGVLLQMFEYTTMNIVFSAQTSSQKTQEMIESKLVKRSKNKMIPDGKKMIIFIDDLNMPRKDIYGSQPPLELIRQWMDYEGWFDRTNRELFKFILDIQFVSAMGPPGGGRAEISTRIQNKFHVINFVVLSDQQVKRIYQSILAYKFQEFEDEIKLLIEPIAQATYNLFQMVTNNFLPTPAKSHYVFNMRDISKVIQGVYQLDRLYCDNKMTVLRLWAHECLRVFHDRLISVEDRQLCKQLINDQLVSCLQTTIKDCTNENEDDTVFANFMEESGGKYIEVTYNDRENLKKFLEEKLVQFNTENKSKAMNIVLFQEAVHYICKINRIINLGKGHGMLVGEGGAGRHSLTKLATHIAEYKSWQIEVNEDGRRIIDQQMRDIDLIFPSQNTVYDFFVNSDKNEWASWDEKLGTGQWKPENNSPYHKMLVPTTDQVRNKNIITRLISNKNAVLAVGLTGTGKTVLLNGVLLQMFEYTTMNIVFSAQTSSQKTQEMIESKLVKRSKNKMIPDGKKMIIFIDDLNMPRKDIYGSQPPLELIRQWMDYEGWFDRTNRELFKFILDIQFVSAMGPPGGGRAEISTRIQNKFHVINFVVLSDQQVKRIYQSILAYKFQEFEDEIKLLIEPIAQATYNLFQMVTNNFLPTPAKSHYVFNMRDISKVIQGVYQLDRLYCDNKMTVLRLWAHECLRVFHDRLISVEDRQLCKQLINDQLVSCLQTTIKECTNENEDDTVFANFMEESGGKYIEVTYNDRENLKKFLEEKLVQFNTENKSKAMNIVLFQEAVHYICKINRIINLGKGHGMLVGEGGAGRHSLTKLATHIAEYKSWQIEVSKNYRMKEFREDIKKWCEEAGFKGVSGTFIFSDNQIANEGFIEDINNILSVGEVPNLFSQKEDYPQIKDRVRKHYREENKLDKDAKIQEEDLIEYFFTRIQNNFHLMILMSKTGENLRNYCRMYPGLVNNTTMIWFMPWPEQALVEVANRYLLQLKLDDELTANIAKFFGTAHTKVLSLSNRMFQELKRIYYVTPTNYIELVKGYNDLLEKKQNEIGGEVRKLTLGLQKLDDAAANSEELQKQLSIYQIELAKKSKDCEELMIKIESESRDANEKQVEVETRSAQVEKEKAEVETLAEEAQKDLEKAEPALRAAEQGLEQLDKQQLAEVRAYSKPPNGVDNVLQAVMIIMGKEATWASAKKEMTAPDFLQQLKKVDKDHIMNKTLVRIEKITSDPEMLPSKIDAISVASGTLWRWVLSLEMYAKAFKDIEPKRAKVKYLREKLKKSEDEFQQLQENFQILKQSIEKLKTDLQRAKDDMEMYTRETSVLVNKLERAEKLISGLASTKEGWAIRRKELQGKLEVLVGDALMTAAFLSYAGPFPSEYRQQFVAEQLIGQVRYLKIPYSKDWNFPDFLVKPVQFLQWNQQGLPDDQFSKENGVLVTQGRRWPLMIDPQVQANNWIKNMERAINKNNLKELDPQNEKMMSIIESAIASGQIVILENMGEDLDPSLEPVLNKQLRTVNNKLMMYMGEKEILYNSNFRFYMTTKLANPKYKAETQTRVTLVNFTVKQKGLEEQLISVVIQIMEAQLEKSKNDLVNKKSQNEITLRKLDDDILKMLQEIKGSLIDDENLIVTLDKSKETEEEVKKQIETSAVSMKKTFAARENYRSLARIASKLFFVLNDFSLIDHMYQFALSNYIEQFGENINTYQSRGASINDSLQEKLSDIAARHSEEIFKTACRGLFEKDKLLLAIQMAVNITSELKSQITIDLEEYNFFLRGGDPNADRKNQPHNPISDWVTEQQWQAICDLDKLPNFTGIINAFTHNGKEWKKWYLSPTPESDSLPGEWDQKCDSLKKMILLKIIRPDRVLLAAQAFVNATMGQFYTQPPATTYDSIYNDTTKNKPVIFILSPGVDPYHQLEQFAKMKDCQLLPVSLGQGQAQKAIDKLYEGSKAGLWVYLANCHLSLSFLKELEKCMETLRQSDATSEKFRLWLSSAPHPKFPISILQKCLKVTTEPPKGVKANMNRLYTNMSQSKFDPSILSQQKLTNQLHYMKLVYSLCWFHSLIIERKRFKSMGWNVIYDFNDSDWETADNILLMYVDQTQHDSKHNQQQQQQQLGQQQQDQPVQKSPPWDAIRYLIADVIYGGRVTDKYDQRLLKVYANSFFQDKIIFEEKYKLVENSQYYYIPEEFKPKESKNDKISNHVLFYRSKVEDFPPVERAEVFGQHINAEISSQIADTNALIDSIISLSPQSVKAGEESMETKVQKLIQETLGKVPEEIDMQEAIEKVRPGDQNPLKIVLMQEISRYNKLLNTVRTSLINLDKGLSGLVLISEDLETIMHSLFDNKVPQQWKFCYHSLKPLSSWIIDLEKRVAQLRSWIKQQPSVFWISGFSFPTGFTTALLQQSARKVNTPIDQFGWEFSFLPHGSEPQAAKDGAYIHGLFLEGAKWDEKNYIVDAEPMKLHDQMPIVLFKPVSQEGKSKSKKGQNFYLCPTYYYQVRCGVMERPSYQFDVMLPCKPNPGQASNEEDFWIKRGTALLMQLSD</sequence>
<keyword evidence="7" id="KW-0243">Dynein</keyword>